<keyword evidence="3" id="KW-1185">Reference proteome</keyword>
<gene>
    <name evidence="2" type="ORF">C1645_809189</name>
</gene>
<dbReference type="EMBL" id="QKYT01000567">
    <property type="protein sequence ID" value="RIA83491.1"/>
    <property type="molecule type" value="Genomic_DNA"/>
</dbReference>
<dbReference type="PANTHER" id="PTHR45774">
    <property type="entry name" value="BTB/POZ DOMAIN-CONTAINING"/>
    <property type="match status" value="1"/>
</dbReference>
<dbReference type="PROSITE" id="PS50097">
    <property type="entry name" value="BTB"/>
    <property type="match status" value="1"/>
</dbReference>
<proteinExistence type="predicted"/>
<dbReference type="Pfam" id="PF00651">
    <property type="entry name" value="BTB"/>
    <property type="match status" value="1"/>
</dbReference>
<dbReference type="OrthoDB" id="2130750at2759"/>
<dbReference type="Gene3D" id="1.25.40.420">
    <property type="match status" value="1"/>
</dbReference>
<sequence>MNRTFRTLPIDFSNLLQDPIDYNVKIVVGEGQNIKEYRLHSPILASRSTYFKNALSARWAKKEDGILIFSKPNISYFIFEVLIKYNYSGKLTIENSEINLFDVAIAADELELLEVYQQIEKVLLENESTWQPRDIKKICQLDNFNKLYKVALGLVCKNPEIIFESKDFLNMREIYLIQILKCDYLKLEEIDLWEYLIKWGIENTIPRLDNDLTKWMKTDFINLEKALHNYIPFIRFFQMSPHDYTKVRTYFKDILPDGLDEQVFQYFSNSSSRLSFDILPPRYLINSKIINSIDAELIANWIDKKQGTLYHFKDLPFKFNLIYRASHESFEISKFHNICDNKGPTLLSLKSAIQEK</sequence>
<accession>A0A397SL04</accession>
<evidence type="ECO:0000313" key="2">
    <source>
        <dbReference type="EMBL" id="RIA83491.1"/>
    </source>
</evidence>
<dbReference type="SUPFAM" id="SSF54695">
    <property type="entry name" value="POZ domain"/>
    <property type="match status" value="1"/>
</dbReference>
<name>A0A397SL04_9GLOM</name>
<reference evidence="2 3" key="1">
    <citation type="submission" date="2018-06" db="EMBL/GenBank/DDBJ databases">
        <title>Comparative genomics reveals the genomic features of Rhizophagus irregularis, R. cerebriforme, R. diaphanum and Gigaspora rosea, and their symbiotic lifestyle signature.</title>
        <authorList>
            <person name="Morin E."/>
            <person name="San Clemente H."/>
            <person name="Chen E.C.H."/>
            <person name="De La Providencia I."/>
            <person name="Hainaut M."/>
            <person name="Kuo A."/>
            <person name="Kohler A."/>
            <person name="Murat C."/>
            <person name="Tang N."/>
            <person name="Roy S."/>
            <person name="Loubradou J."/>
            <person name="Henrissat B."/>
            <person name="Grigoriev I.V."/>
            <person name="Corradi N."/>
            <person name="Roux C."/>
            <person name="Martin F.M."/>
        </authorList>
    </citation>
    <scope>NUCLEOTIDE SEQUENCE [LARGE SCALE GENOMIC DNA]</scope>
    <source>
        <strain evidence="2 3">DAOM 227022</strain>
    </source>
</reference>
<comment type="caution">
    <text evidence="2">The sequence shown here is derived from an EMBL/GenBank/DDBJ whole genome shotgun (WGS) entry which is preliminary data.</text>
</comment>
<dbReference type="PANTHER" id="PTHR45774:SF3">
    <property type="entry name" value="BTB (POZ) DOMAIN-CONTAINING 2B-RELATED"/>
    <property type="match status" value="1"/>
</dbReference>
<protein>
    <recommendedName>
        <fullName evidence="1">BTB domain-containing protein</fullName>
    </recommendedName>
</protein>
<dbReference type="SMART" id="SM00225">
    <property type="entry name" value="BTB"/>
    <property type="match status" value="1"/>
</dbReference>
<evidence type="ECO:0000259" key="1">
    <source>
        <dbReference type="PROSITE" id="PS50097"/>
    </source>
</evidence>
<dbReference type="InterPro" id="IPR000210">
    <property type="entry name" value="BTB/POZ_dom"/>
</dbReference>
<dbReference type="InterPro" id="IPR011705">
    <property type="entry name" value="BACK"/>
</dbReference>
<evidence type="ECO:0000313" key="3">
    <source>
        <dbReference type="Proteomes" id="UP000265703"/>
    </source>
</evidence>
<dbReference type="Gene3D" id="3.30.710.10">
    <property type="entry name" value="Potassium Channel Kv1.1, Chain A"/>
    <property type="match status" value="1"/>
</dbReference>
<dbReference type="Proteomes" id="UP000265703">
    <property type="component" value="Unassembled WGS sequence"/>
</dbReference>
<organism evidence="2 3">
    <name type="scientific">Glomus cerebriforme</name>
    <dbReference type="NCBI Taxonomy" id="658196"/>
    <lineage>
        <taxon>Eukaryota</taxon>
        <taxon>Fungi</taxon>
        <taxon>Fungi incertae sedis</taxon>
        <taxon>Mucoromycota</taxon>
        <taxon>Glomeromycotina</taxon>
        <taxon>Glomeromycetes</taxon>
        <taxon>Glomerales</taxon>
        <taxon>Glomeraceae</taxon>
        <taxon>Glomus</taxon>
    </lineage>
</organism>
<dbReference type="InterPro" id="IPR011333">
    <property type="entry name" value="SKP1/BTB/POZ_sf"/>
</dbReference>
<dbReference type="AlphaFoldDB" id="A0A397SL04"/>
<dbReference type="Pfam" id="PF07707">
    <property type="entry name" value="BACK"/>
    <property type="match status" value="1"/>
</dbReference>
<dbReference type="CDD" id="cd18186">
    <property type="entry name" value="BTB_POZ_ZBTB_KLHL-like"/>
    <property type="match status" value="1"/>
</dbReference>
<feature type="domain" description="BTB" evidence="1">
    <location>
        <begin position="22"/>
        <end position="95"/>
    </location>
</feature>